<dbReference type="EMBL" id="FMWP01000010">
    <property type="protein sequence ID" value="SCZ87393.1"/>
    <property type="molecule type" value="Genomic_DNA"/>
</dbReference>
<dbReference type="InterPro" id="IPR015655">
    <property type="entry name" value="PP2C"/>
</dbReference>
<dbReference type="CDD" id="cd00143">
    <property type="entry name" value="PP2Cc"/>
    <property type="match status" value="1"/>
</dbReference>
<protein>
    <submittedName>
        <fullName evidence="2">BZ3500_MvSof-1268-A1-R1_Chr2-2g04859 protein</fullName>
    </submittedName>
</protein>
<evidence type="ECO:0000313" key="3">
    <source>
        <dbReference type="Proteomes" id="UP000249723"/>
    </source>
</evidence>
<keyword evidence="3" id="KW-1185">Reference proteome</keyword>
<gene>
    <name evidence="2" type="ORF">BZ3500_MVSOF-1268-A1-R1_CHR2-2G04859</name>
</gene>
<dbReference type="SUPFAM" id="SSF81606">
    <property type="entry name" value="PP2C-like"/>
    <property type="match status" value="1"/>
</dbReference>
<dbReference type="Proteomes" id="UP000249723">
    <property type="component" value="Unassembled WGS sequence"/>
</dbReference>
<evidence type="ECO:0000259" key="1">
    <source>
        <dbReference type="PROSITE" id="PS51746"/>
    </source>
</evidence>
<dbReference type="Pfam" id="PF00481">
    <property type="entry name" value="PP2C"/>
    <property type="match status" value="1"/>
</dbReference>
<dbReference type="OrthoDB" id="416093at2759"/>
<dbReference type="STRING" id="289078.A0A2X0N0B3"/>
<dbReference type="InterPro" id="IPR036457">
    <property type="entry name" value="PPM-type-like_dom_sf"/>
</dbReference>
<organism evidence="2 3">
    <name type="scientific">Microbotryum saponariae</name>
    <dbReference type="NCBI Taxonomy" id="289078"/>
    <lineage>
        <taxon>Eukaryota</taxon>
        <taxon>Fungi</taxon>
        <taxon>Dikarya</taxon>
        <taxon>Basidiomycota</taxon>
        <taxon>Pucciniomycotina</taxon>
        <taxon>Microbotryomycetes</taxon>
        <taxon>Microbotryales</taxon>
        <taxon>Microbotryaceae</taxon>
        <taxon>Microbotryum</taxon>
    </lineage>
</organism>
<name>A0A2X0N0B3_9BASI</name>
<proteinExistence type="predicted"/>
<evidence type="ECO:0000313" key="2">
    <source>
        <dbReference type="EMBL" id="SCZ87393.1"/>
    </source>
</evidence>
<dbReference type="AlphaFoldDB" id="A0A2X0N0B3"/>
<dbReference type="Gene3D" id="3.60.40.10">
    <property type="entry name" value="PPM-type phosphatase domain"/>
    <property type="match status" value="1"/>
</dbReference>
<dbReference type="PANTHER" id="PTHR13832:SF589">
    <property type="entry name" value="[PYRUVATE DEHYDROGENASE [ACETYL-TRANSFERRING]]-PHOSPHATASE 2, MITOCHONDRIAL"/>
    <property type="match status" value="1"/>
</dbReference>
<dbReference type="PANTHER" id="PTHR13832">
    <property type="entry name" value="PROTEIN PHOSPHATASE 2C"/>
    <property type="match status" value="1"/>
</dbReference>
<dbReference type="SMART" id="SM00332">
    <property type="entry name" value="PP2Cc"/>
    <property type="match status" value="1"/>
</dbReference>
<reference evidence="3" key="1">
    <citation type="submission" date="2016-10" db="EMBL/GenBank/DDBJ databases">
        <authorList>
            <person name="Jeantristanb JTB J.-T."/>
            <person name="Ricardo R."/>
        </authorList>
    </citation>
    <scope>NUCLEOTIDE SEQUENCE [LARGE SCALE GENOMIC DNA]</scope>
</reference>
<dbReference type="GO" id="GO:0004722">
    <property type="term" value="F:protein serine/threonine phosphatase activity"/>
    <property type="evidence" value="ECO:0007669"/>
    <property type="project" value="InterPro"/>
</dbReference>
<accession>A0A2X0N0B3</accession>
<dbReference type="PROSITE" id="PS51746">
    <property type="entry name" value="PPM_2"/>
    <property type="match status" value="1"/>
</dbReference>
<sequence length="515" mass="55666">MRCRCEPTRLVLAPARTRARARRSVVSPHSVTTALASPLWTSGRSPTVTATTTTTTTTTTTRRATTAFGTAPSPVSSRRLSTVQQFRTANGNIKVDLLINFSSSPLLLRRHQKNKHTIGIAQSRGERPYQEDAYSVASLGLPQQALKRNLLNVKQGAGWNNDTLEGFAKENEEGQERLRQVACFGVFDGHGGNQVAKYLEAHLAKRLEDCSVSDITPTISKYRALGGYLRRYRGGILDRFRPNAGSNIIEIDPKAKTPSVESTTAVTAAAAALVDSNELKLGLDDMCVLTFLMIDNEILADKTKAKVGSVATVALLHSLDLPHALPFYASQHLSLTIAHLGDTRAILASSSSGRAKALTETHHADSRIESERLRQSGTGLVTDSFGESRWGGTLANTRGLGDGEFKTLGVIGEPEVHSIVLKAAEWSFLVLVSDGVTDVMSDQEIVDLVRGVKDPHEAAKRIVGFAEEVGAEDNLTCLVVPLLGWGKMGGVDVSASRREYRLGQAQGTSSRQKRM</sequence>
<dbReference type="InterPro" id="IPR001932">
    <property type="entry name" value="PPM-type_phosphatase-like_dom"/>
</dbReference>
<feature type="domain" description="PPM-type phosphatase" evidence="1">
    <location>
        <begin position="117"/>
        <end position="482"/>
    </location>
</feature>